<dbReference type="GO" id="GO:0020037">
    <property type="term" value="F:heme binding"/>
    <property type="evidence" value="ECO:0007669"/>
    <property type="project" value="InterPro"/>
</dbReference>
<evidence type="ECO:0000256" key="1">
    <source>
        <dbReference type="ARBA" id="ARBA00022485"/>
    </source>
</evidence>
<dbReference type="SUPFAM" id="SSF56014">
    <property type="entry name" value="Nitrite and sulphite reductase 4Fe-4S domain-like"/>
    <property type="match status" value="1"/>
</dbReference>
<evidence type="ECO:0000313" key="7">
    <source>
        <dbReference type="Proteomes" id="UP000000442"/>
    </source>
</evidence>
<dbReference type="GO" id="GO:0051539">
    <property type="term" value="F:4 iron, 4 sulfur cluster binding"/>
    <property type="evidence" value="ECO:0007669"/>
    <property type="project" value="UniProtKB-KW"/>
</dbReference>
<dbReference type="GO" id="GO:0016491">
    <property type="term" value="F:oxidoreductase activity"/>
    <property type="evidence" value="ECO:0007669"/>
    <property type="project" value="InterPro"/>
</dbReference>
<protein>
    <submittedName>
        <fullName evidence="6">Dissimilatory sulfite reductase</fullName>
    </submittedName>
</protein>
<accession>C0QF63</accession>
<dbReference type="Gene3D" id="1.10.8.550">
    <property type="entry name" value="Proto-chlorophyllide reductase 57 kD subunit B"/>
    <property type="match status" value="1"/>
</dbReference>
<dbReference type="InterPro" id="IPR042298">
    <property type="entry name" value="P-CP_red_C"/>
</dbReference>
<dbReference type="Pfam" id="PF00037">
    <property type="entry name" value="Fer4"/>
    <property type="match status" value="2"/>
</dbReference>
<dbReference type="PANTHER" id="PTHR24960">
    <property type="entry name" value="PHOTOSYSTEM I IRON-SULFUR CENTER-RELATED"/>
    <property type="match status" value="1"/>
</dbReference>
<feature type="domain" description="4Fe-4S ferredoxin-type" evidence="5">
    <location>
        <begin position="173"/>
        <end position="202"/>
    </location>
</feature>
<dbReference type="SUPFAM" id="SSF54862">
    <property type="entry name" value="4Fe-4S ferredoxins"/>
    <property type="match status" value="1"/>
</dbReference>
<dbReference type="Gene3D" id="3.30.70.20">
    <property type="match status" value="1"/>
</dbReference>
<dbReference type="PROSITE" id="PS00198">
    <property type="entry name" value="4FE4S_FER_1"/>
    <property type="match status" value="1"/>
</dbReference>
<keyword evidence="7" id="KW-1185">Reference proteome</keyword>
<sequence length="267" mass="29563">MEKPMEWTEQAEDAIAKVPFFVRKKVRKRVEKEAAQTGKNQVTLGEVKATQTRFLSGMDAEIKGYQVETCFGSEGCPNRIASADDLVEQIEALFKQEDILSLLRQQVKGDLKFHHEFRVAVAQCPNGCSQPQIKGIGIISAARPGVTEEACIGCGACVDACQEGAIALTGDGEQPEIDFDRCLMCAKCVKACPTGTLATATQGYRVQLGGRLGRHPRLAMELPGIHTQTQVIEIVKQCIRFYREKSRHGERFSNLLTRAEFEKMVQK</sequence>
<dbReference type="Pfam" id="PF08369">
    <property type="entry name" value="PCP_red"/>
    <property type="match status" value="1"/>
</dbReference>
<dbReference type="STRING" id="177437.HRM2_45080"/>
<evidence type="ECO:0000256" key="3">
    <source>
        <dbReference type="ARBA" id="ARBA00023004"/>
    </source>
</evidence>
<keyword evidence="1" id="KW-0004">4Fe-4S</keyword>
<evidence type="ECO:0000256" key="4">
    <source>
        <dbReference type="ARBA" id="ARBA00023014"/>
    </source>
</evidence>
<dbReference type="Gene3D" id="3.30.413.10">
    <property type="entry name" value="Sulfite Reductase Hemoprotein, domain 1"/>
    <property type="match status" value="1"/>
</dbReference>
<dbReference type="GO" id="GO:0015979">
    <property type="term" value="P:photosynthesis"/>
    <property type="evidence" value="ECO:0007669"/>
    <property type="project" value="InterPro"/>
</dbReference>
<dbReference type="PROSITE" id="PS51379">
    <property type="entry name" value="4FE4S_FER_2"/>
    <property type="match status" value="2"/>
</dbReference>
<dbReference type="eggNOG" id="COG2221">
    <property type="taxonomic scope" value="Bacteria"/>
</dbReference>
<dbReference type="HOGENOM" id="CLU_072599_2_0_7"/>
<dbReference type="GO" id="GO:0015995">
    <property type="term" value="P:chlorophyll biosynthetic process"/>
    <property type="evidence" value="ECO:0007669"/>
    <property type="project" value="InterPro"/>
</dbReference>
<proteinExistence type="predicted"/>
<reference evidence="6 7" key="1">
    <citation type="journal article" date="2009" name="Environ. Microbiol.">
        <title>Genome sequence of Desulfobacterium autotrophicum HRM2, a marine sulfate reducer oxidizing organic carbon completely to carbon dioxide.</title>
        <authorList>
            <person name="Strittmatter A.W."/>
            <person name="Liesegang H."/>
            <person name="Rabus R."/>
            <person name="Decker I."/>
            <person name="Amann J."/>
            <person name="Andres S."/>
            <person name="Henne A."/>
            <person name="Fricke W.F."/>
            <person name="Martinez-Arias R."/>
            <person name="Bartels D."/>
            <person name="Goesmann A."/>
            <person name="Krause L."/>
            <person name="Puehler A."/>
            <person name="Klenk H.P."/>
            <person name="Richter M."/>
            <person name="Schuler M."/>
            <person name="Gloeckner F.O."/>
            <person name="Meyerdierks A."/>
            <person name="Gottschalk G."/>
            <person name="Amann R."/>
        </authorList>
    </citation>
    <scope>NUCLEOTIDE SEQUENCE [LARGE SCALE GENOMIC DNA]</scope>
    <source>
        <strain evidence="7">ATCC 43914 / DSM 3382 / HRM2</strain>
    </source>
</reference>
<name>C0QF63_DESAH</name>
<evidence type="ECO:0000259" key="5">
    <source>
        <dbReference type="PROSITE" id="PS51379"/>
    </source>
</evidence>
<dbReference type="EMBL" id="CP001087">
    <property type="protein sequence ID" value="ACN17564.1"/>
    <property type="molecule type" value="Genomic_DNA"/>
</dbReference>
<keyword evidence="2" id="KW-0479">Metal-binding</keyword>
<feature type="domain" description="4Fe-4S ferredoxin-type" evidence="5">
    <location>
        <begin position="142"/>
        <end position="171"/>
    </location>
</feature>
<evidence type="ECO:0000313" key="6">
    <source>
        <dbReference type="EMBL" id="ACN17564.1"/>
    </source>
</evidence>
<dbReference type="Proteomes" id="UP000000442">
    <property type="component" value="Chromosome"/>
</dbReference>
<dbReference type="InterPro" id="IPR013580">
    <property type="entry name" value="LI-POR_suB-like_C"/>
</dbReference>
<evidence type="ECO:0000256" key="2">
    <source>
        <dbReference type="ARBA" id="ARBA00022723"/>
    </source>
</evidence>
<keyword evidence="4" id="KW-0411">Iron-sulfur</keyword>
<organism evidence="6 7">
    <name type="scientific">Desulforapulum autotrophicum (strain ATCC 43914 / DSM 3382 / VKM B-1955 / HRM2)</name>
    <name type="common">Desulfobacterium autotrophicum</name>
    <dbReference type="NCBI Taxonomy" id="177437"/>
    <lineage>
        <taxon>Bacteria</taxon>
        <taxon>Pseudomonadati</taxon>
        <taxon>Thermodesulfobacteriota</taxon>
        <taxon>Desulfobacteria</taxon>
        <taxon>Desulfobacterales</taxon>
        <taxon>Desulfobacteraceae</taxon>
        <taxon>Desulforapulum</taxon>
    </lineage>
</organism>
<keyword evidence="3" id="KW-0408">Iron</keyword>
<dbReference type="GO" id="GO:0046872">
    <property type="term" value="F:metal ion binding"/>
    <property type="evidence" value="ECO:0007669"/>
    <property type="project" value="UniProtKB-KW"/>
</dbReference>
<dbReference type="InterPro" id="IPR017900">
    <property type="entry name" value="4Fe4S_Fe_S_CS"/>
</dbReference>
<dbReference type="InterPro" id="IPR045854">
    <property type="entry name" value="NO2/SO3_Rdtase_4Fe4S_sf"/>
</dbReference>
<dbReference type="Pfam" id="PF01077">
    <property type="entry name" value="NIR_SIR"/>
    <property type="match status" value="1"/>
</dbReference>
<dbReference type="AlphaFoldDB" id="C0QF63"/>
<dbReference type="PANTHER" id="PTHR24960:SF79">
    <property type="entry name" value="PHOTOSYSTEM I IRON-SULFUR CENTER"/>
    <property type="match status" value="1"/>
</dbReference>
<gene>
    <name evidence="6" type="ordered locus">HRM2_45080</name>
</gene>
<dbReference type="InterPro" id="IPR017896">
    <property type="entry name" value="4Fe4S_Fe-S-bd"/>
</dbReference>
<dbReference type="KEGG" id="dat:HRM2_45080"/>
<dbReference type="InterPro" id="IPR006067">
    <property type="entry name" value="NO2/SO3_Rdtase_4Fe4S_dom"/>
</dbReference>
<dbReference type="InterPro" id="IPR050157">
    <property type="entry name" value="PSI_iron-sulfur_center"/>
</dbReference>